<feature type="transmembrane region" description="Helical" evidence="1">
    <location>
        <begin position="20"/>
        <end position="43"/>
    </location>
</feature>
<evidence type="ECO:0000256" key="1">
    <source>
        <dbReference type="SAM" id="Phobius"/>
    </source>
</evidence>
<feature type="transmembrane region" description="Helical" evidence="1">
    <location>
        <begin position="100"/>
        <end position="122"/>
    </location>
</feature>
<feature type="transmembrane region" description="Helical" evidence="1">
    <location>
        <begin position="128"/>
        <end position="150"/>
    </location>
</feature>
<dbReference type="AlphaFoldDB" id="A0A517YQB8"/>
<accession>A0A517YQB8</accession>
<keyword evidence="1" id="KW-0812">Transmembrane</keyword>
<dbReference type="KEGG" id="pcor:KS4_04550"/>
<keyword evidence="1" id="KW-1133">Transmembrane helix</keyword>
<dbReference type="Proteomes" id="UP000317369">
    <property type="component" value="Chromosome"/>
</dbReference>
<evidence type="ECO:0000313" key="2">
    <source>
        <dbReference type="EMBL" id="QDU32423.1"/>
    </source>
</evidence>
<name>A0A517YQB8_9BACT</name>
<sequence>MLIANYPRLSIMAKSQATELLKVIAMGVGINVISLIYMIIVIGVEPDRSYFAGDVSPELLQHIEGASAMALLVFLLWTVSVIVMSQLGRKSRWACRIHGWLLKAEMVTGGLLVIGGLMMPIWNVPLHVGLVFTAPGLFLMCAGIMMLYLTRRQMIGIESKIMRTKDLSD</sequence>
<feature type="transmembrane region" description="Helical" evidence="1">
    <location>
        <begin position="63"/>
        <end position="88"/>
    </location>
</feature>
<proteinExistence type="predicted"/>
<gene>
    <name evidence="2" type="ORF">KS4_04550</name>
</gene>
<protein>
    <submittedName>
        <fullName evidence="2">Uncharacterized protein</fullName>
    </submittedName>
</protein>
<keyword evidence="1" id="KW-0472">Membrane</keyword>
<keyword evidence="3" id="KW-1185">Reference proteome</keyword>
<evidence type="ECO:0000313" key="3">
    <source>
        <dbReference type="Proteomes" id="UP000317369"/>
    </source>
</evidence>
<reference evidence="2 3" key="1">
    <citation type="submission" date="2019-02" db="EMBL/GenBank/DDBJ databases">
        <title>Deep-cultivation of Planctomycetes and their phenomic and genomic characterization uncovers novel biology.</title>
        <authorList>
            <person name="Wiegand S."/>
            <person name="Jogler M."/>
            <person name="Boedeker C."/>
            <person name="Pinto D."/>
            <person name="Vollmers J."/>
            <person name="Rivas-Marin E."/>
            <person name="Kohn T."/>
            <person name="Peeters S.H."/>
            <person name="Heuer A."/>
            <person name="Rast P."/>
            <person name="Oberbeckmann S."/>
            <person name="Bunk B."/>
            <person name="Jeske O."/>
            <person name="Meyerdierks A."/>
            <person name="Storesund J.E."/>
            <person name="Kallscheuer N."/>
            <person name="Luecker S."/>
            <person name="Lage O.M."/>
            <person name="Pohl T."/>
            <person name="Merkel B.J."/>
            <person name="Hornburger P."/>
            <person name="Mueller R.-W."/>
            <person name="Bruemmer F."/>
            <person name="Labrenz M."/>
            <person name="Spormann A.M."/>
            <person name="Op den Camp H."/>
            <person name="Overmann J."/>
            <person name="Amann R."/>
            <person name="Jetten M.S.M."/>
            <person name="Mascher T."/>
            <person name="Medema M.H."/>
            <person name="Devos D.P."/>
            <person name="Kaster A.-K."/>
            <person name="Ovreas L."/>
            <person name="Rohde M."/>
            <person name="Galperin M.Y."/>
            <person name="Jogler C."/>
        </authorList>
    </citation>
    <scope>NUCLEOTIDE SEQUENCE [LARGE SCALE GENOMIC DNA]</scope>
    <source>
        <strain evidence="2 3">KS4</strain>
    </source>
</reference>
<organism evidence="2 3">
    <name type="scientific">Poriferisphaera corsica</name>
    <dbReference type="NCBI Taxonomy" id="2528020"/>
    <lineage>
        <taxon>Bacteria</taxon>
        <taxon>Pseudomonadati</taxon>
        <taxon>Planctomycetota</taxon>
        <taxon>Phycisphaerae</taxon>
        <taxon>Phycisphaerales</taxon>
        <taxon>Phycisphaeraceae</taxon>
        <taxon>Poriferisphaera</taxon>
    </lineage>
</organism>
<dbReference type="EMBL" id="CP036425">
    <property type="protein sequence ID" value="QDU32423.1"/>
    <property type="molecule type" value="Genomic_DNA"/>
</dbReference>